<dbReference type="EMBL" id="JAYFUL010000011">
    <property type="protein sequence ID" value="MEA5257930.1"/>
    <property type="molecule type" value="Genomic_DNA"/>
</dbReference>
<evidence type="ECO:0000256" key="1">
    <source>
        <dbReference type="ARBA" id="ARBA00006484"/>
    </source>
</evidence>
<dbReference type="PANTHER" id="PTHR48107:SF16">
    <property type="entry name" value="NADPH-DEPENDENT ALDEHYDE REDUCTASE 1, CHLOROPLASTIC"/>
    <property type="match status" value="1"/>
</dbReference>
<dbReference type="PRINTS" id="PR00081">
    <property type="entry name" value="GDHRDH"/>
</dbReference>
<dbReference type="Gene3D" id="3.40.50.720">
    <property type="entry name" value="NAD(P)-binding Rossmann-like Domain"/>
    <property type="match status" value="1"/>
</dbReference>
<dbReference type="PRINTS" id="PR00080">
    <property type="entry name" value="SDRFAMILY"/>
</dbReference>
<comment type="similarity">
    <text evidence="1">Belongs to the short-chain dehydrogenases/reductases (SDR) family.</text>
</comment>
<dbReference type="InterPro" id="IPR036291">
    <property type="entry name" value="NAD(P)-bd_dom_sf"/>
</dbReference>
<proteinExistence type="inferred from homology"/>
<protein>
    <submittedName>
        <fullName evidence="3">SDR family oxidoreductase</fullName>
    </submittedName>
</protein>
<dbReference type="PROSITE" id="PS00061">
    <property type="entry name" value="ADH_SHORT"/>
    <property type="match status" value="1"/>
</dbReference>
<dbReference type="Pfam" id="PF13561">
    <property type="entry name" value="adh_short_C2"/>
    <property type="match status" value="1"/>
</dbReference>
<evidence type="ECO:0000313" key="4">
    <source>
        <dbReference type="Proteomes" id="UP001304671"/>
    </source>
</evidence>
<dbReference type="InterPro" id="IPR002347">
    <property type="entry name" value="SDR_fam"/>
</dbReference>
<name>A0ABU5QLY6_9BACT</name>
<evidence type="ECO:0000256" key="2">
    <source>
        <dbReference type="ARBA" id="ARBA00023002"/>
    </source>
</evidence>
<dbReference type="InterPro" id="IPR020904">
    <property type="entry name" value="Sc_DH/Rdtase_CS"/>
</dbReference>
<comment type="caution">
    <text evidence="3">The sequence shown here is derived from an EMBL/GenBank/DDBJ whole genome shotgun (WGS) entry which is preliminary data.</text>
</comment>
<sequence>MKAQKTTKDNNPGINNKTTSEMVFIRNNYRGSGKLTNKIAFITGGDSGIGRAIALHFAREGANIAILYHPSENKDANITKELIEDEGRECFLIGGDLLDPSTPRRATQAVIKRFNKLDILVNNAGIQHPQEDFTKVKSKDWEETFKINVFGTFHMVQEALKHLKEGGCIIITASVVAYQGNGHLIDYSSSKGALISFTRSLSASLAQKNIRVNAVAPGPIWTPLVASTFPDQKKEDFGKNTPMQRGGQPWEVATAFVFLASEDSSYITGQVIHPNGGVIINA</sequence>
<dbReference type="PANTHER" id="PTHR48107">
    <property type="entry name" value="NADPH-DEPENDENT ALDEHYDE REDUCTASE-LIKE PROTEIN, CHLOROPLASTIC-RELATED"/>
    <property type="match status" value="1"/>
</dbReference>
<reference evidence="3 4" key="1">
    <citation type="submission" date="2023-12" db="EMBL/GenBank/DDBJ databases">
        <title>Novel species of the genus Arcicella isolated from rivers.</title>
        <authorList>
            <person name="Lu H."/>
        </authorList>
    </citation>
    <scope>NUCLEOTIDE SEQUENCE [LARGE SCALE GENOMIC DNA]</scope>
    <source>
        <strain evidence="3 4">LMG 21963</strain>
    </source>
</reference>
<dbReference type="SUPFAM" id="SSF51735">
    <property type="entry name" value="NAD(P)-binding Rossmann-fold domains"/>
    <property type="match status" value="1"/>
</dbReference>
<keyword evidence="2" id="KW-0560">Oxidoreductase</keyword>
<gene>
    <name evidence="3" type="ORF">VB264_09035</name>
</gene>
<keyword evidence="4" id="KW-1185">Reference proteome</keyword>
<dbReference type="RefSeq" id="WP_323248647.1">
    <property type="nucleotide sequence ID" value="NZ_JAYFUL010000011.1"/>
</dbReference>
<dbReference type="Proteomes" id="UP001304671">
    <property type="component" value="Unassembled WGS sequence"/>
</dbReference>
<organism evidence="3 4">
    <name type="scientific">Arcicella aquatica</name>
    <dbReference type="NCBI Taxonomy" id="217141"/>
    <lineage>
        <taxon>Bacteria</taxon>
        <taxon>Pseudomonadati</taxon>
        <taxon>Bacteroidota</taxon>
        <taxon>Cytophagia</taxon>
        <taxon>Cytophagales</taxon>
        <taxon>Flectobacillaceae</taxon>
        <taxon>Arcicella</taxon>
    </lineage>
</organism>
<accession>A0ABU5QLY6</accession>
<evidence type="ECO:0000313" key="3">
    <source>
        <dbReference type="EMBL" id="MEA5257930.1"/>
    </source>
</evidence>